<dbReference type="PANTHER" id="PTHR32024">
    <property type="entry name" value="TRK SYSTEM POTASSIUM UPTAKE PROTEIN TRKG-RELATED"/>
    <property type="match status" value="1"/>
</dbReference>
<dbReference type="Proteomes" id="UP001168338">
    <property type="component" value="Unassembled WGS sequence"/>
</dbReference>
<evidence type="ECO:0000256" key="5">
    <source>
        <dbReference type="ARBA" id="ARBA00022692"/>
    </source>
</evidence>
<feature type="transmembrane region" description="Helical" evidence="10">
    <location>
        <begin position="182"/>
        <end position="206"/>
    </location>
</feature>
<keyword evidence="6 10" id="KW-1133">Transmembrane helix</keyword>
<evidence type="ECO:0000313" key="12">
    <source>
        <dbReference type="Proteomes" id="UP001168338"/>
    </source>
</evidence>
<evidence type="ECO:0000256" key="9">
    <source>
        <dbReference type="SAM" id="MobiDB-lite"/>
    </source>
</evidence>
<protein>
    <submittedName>
        <fullName evidence="11">TrkH family potassium uptake protein</fullName>
    </submittedName>
</protein>
<gene>
    <name evidence="11" type="ORF">FGU65_00825</name>
</gene>
<evidence type="ECO:0000256" key="6">
    <source>
        <dbReference type="ARBA" id="ARBA00022989"/>
    </source>
</evidence>
<evidence type="ECO:0000256" key="1">
    <source>
        <dbReference type="ARBA" id="ARBA00004651"/>
    </source>
</evidence>
<reference evidence="11" key="1">
    <citation type="submission" date="2019-05" db="EMBL/GenBank/DDBJ databases">
        <title>Methanoculleus sp. FWC-SCC1, a methanogenic archaeon isolated from deep marine cold seep.</title>
        <authorList>
            <person name="Chen Y.-W."/>
            <person name="Chen S.-C."/>
            <person name="Teng N.-H."/>
            <person name="Lai M.-C."/>
        </authorList>
    </citation>
    <scope>NUCLEOTIDE SEQUENCE</scope>
    <source>
        <strain evidence="11">FWC-SCC1</strain>
    </source>
</reference>
<feature type="transmembrane region" description="Helical" evidence="10">
    <location>
        <begin position="19"/>
        <end position="38"/>
    </location>
</feature>
<proteinExistence type="inferred from homology"/>
<keyword evidence="8 10" id="KW-0472">Membrane</keyword>
<comment type="caution">
    <text evidence="11">The sequence shown here is derived from an EMBL/GenBank/DDBJ whole genome shotgun (WGS) entry which is preliminary data.</text>
</comment>
<sequence>MYELVSPVSPRAVLKYTGYLLLMIAGVMTVPVLAAVILGDLSAAAIYTASAAVTFGAGAVIVRLLPESELRPKEAIVVAALVFPLSSLINAVPLAITNGFAPLDAIFESVSGLTTTGLSVAPAGVSSLFLFTRSWAQWAGGIGIVVLALLILVRPGTSAFRLFDANVGDTRLRPNVAGTARILGSVYVGITLLAFTLLLAAGMPLFDAVCQALTTVSTGGFSTRPESIAVFAGSAVPAAVAVACILGAVNFALYPRLFRNPRIILASIQLRYFVLILAAGTVALILTHPAGSPAAVVSASAFQAVSALTTAGFSTVDIGGLPDTAKAVLTLLMWIGGGLGSTAGGIKIVRIVVLFRLIELVFARFFLPSEAVTPLKIGGHIIDETRIHYLITFVLLYFGVVVVSAFVVMLHGVPMSDAVFEVSSALGTVGLSTGITGAAMPETLKIILILDMLLGRIEIVPFFILFMPKTWWKRPGRTTTTVESSGQASTEPVRIVR</sequence>
<keyword evidence="3" id="KW-0813">Transport</keyword>
<comment type="subcellular location">
    <subcellularLocation>
        <location evidence="1">Cell membrane</location>
        <topology evidence="1">Multi-pass membrane protein</topology>
    </subcellularLocation>
</comment>
<keyword evidence="12" id="KW-1185">Reference proteome</keyword>
<feature type="transmembrane region" description="Helical" evidence="10">
    <location>
        <begin position="135"/>
        <end position="153"/>
    </location>
</feature>
<dbReference type="RefSeq" id="WP_301662500.1">
    <property type="nucleotide sequence ID" value="NZ_VCYH01000001.1"/>
</dbReference>
<feature type="transmembrane region" description="Helical" evidence="10">
    <location>
        <begin position="44"/>
        <end position="65"/>
    </location>
</feature>
<keyword evidence="4" id="KW-1003">Cell membrane</keyword>
<dbReference type="InterPro" id="IPR003445">
    <property type="entry name" value="Cat_transpt"/>
</dbReference>
<evidence type="ECO:0000256" key="7">
    <source>
        <dbReference type="ARBA" id="ARBA00023065"/>
    </source>
</evidence>
<feature type="transmembrane region" description="Helical" evidence="10">
    <location>
        <begin position="77"/>
        <end position="96"/>
    </location>
</feature>
<evidence type="ECO:0000256" key="10">
    <source>
        <dbReference type="SAM" id="Phobius"/>
    </source>
</evidence>
<feature type="transmembrane region" description="Helical" evidence="10">
    <location>
        <begin position="228"/>
        <end position="251"/>
    </location>
</feature>
<evidence type="ECO:0000256" key="4">
    <source>
        <dbReference type="ARBA" id="ARBA00022475"/>
    </source>
</evidence>
<dbReference type="Pfam" id="PF02386">
    <property type="entry name" value="TrkH"/>
    <property type="match status" value="1"/>
</dbReference>
<name>A0ABT8M694_9EURY</name>
<evidence type="ECO:0000256" key="3">
    <source>
        <dbReference type="ARBA" id="ARBA00022448"/>
    </source>
</evidence>
<dbReference type="EMBL" id="VCYH01000001">
    <property type="protein sequence ID" value="MDN7023455.1"/>
    <property type="molecule type" value="Genomic_DNA"/>
</dbReference>
<feature type="transmembrane region" description="Helical" evidence="10">
    <location>
        <begin position="446"/>
        <end position="467"/>
    </location>
</feature>
<feature type="transmembrane region" description="Helical" evidence="10">
    <location>
        <begin position="387"/>
        <end position="410"/>
    </location>
</feature>
<evidence type="ECO:0000313" key="11">
    <source>
        <dbReference type="EMBL" id="MDN7023455.1"/>
    </source>
</evidence>
<feature type="transmembrane region" description="Helical" evidence="10">
    <location>
        <begin position="263"/>
        <end position="286"/>
    </location>
</feature>
<dbReference type="PANTHER" id="PTHR32024:SF2">
    <property type="entry name" value="TRK SYSTEM POTASSIUM UPTAKE PROTEIN TRKG-RELATED"/>
    <property type="match status" value="1"/>
</dbReference>
<evidence type="ECO:0000256" key="8">
    <source>
        <dbReference type="ARBA" id="ARBA00023136"/>
    </source>
</evidence>
<keyword evidence="5 10" id="KW-0812">Transmembrane</keyword>
<feature type="region of interest" description="Disordered" evidence="9">
    <location>
        <begin position="477"/>
        <end position="497"/>
    </location>
</feature>
<organism evidence="11 12">
    <name type="scientific">Methanoculleus frigidifontis</name>
    <dbReference type="NCBI Taxonomy" id="2584085"/>
    <lineage>
        <taxon>Archaea</taxon>
        <taxon>Methanobacteriati</taxon>
        <taxon>Methanobacteriota</taxon>
        <taxon>Stenosarchaea group</taxon>
        <taxon>Methanomicrobia</taxon>
        <taxon>Methanomicrobiales</taxon>
        <taxon>Methanomicrobiaceae</taxon>
        <taxon>Methanoculleus</taxon>
    </lineage>
</organism>
<comment type="similarity">
    <text evidence="2">Belongs to the TrkH potassium transport family.</text>
</comment>
<feature type="compositionally biased region" description="Polar residues" evidence="9">
    <location>
        <begin position="477"/>
        <end position="490"/>
    </location>
</feature>
<evidence type="ECO:0000256" key="2">
    <source>
        <dbReference type="ARBA" id="ARBA00009137"/>
    </source>
</evidence>
<accession>A0ABT8M694</accession>
<keyword evidence="7" id="KW-0406">Ion transport</keyword>